<dbReference type="EMBL" id="FMYW01000007">
    <property type="protein sequence ID" value="SDC42285.1"/>
    <property type="molecule type" value="Genomic_DNA"/>
</dbReference>
<dbReference type="Proteomes" id="UP000198943">
    <property type="component" value="Unassembled WGS sequence"/>
</dbReference>
<reference evidence="2" key="1">
    <citation type="submission" date="2016-10" db="EMBL/GenBank/DDBJ databases">
        <authorList>
            <person name="Varghese N."/>
            <person name="Submissions S."/>
        </authorList>
    </citation>
    <scope>NUCLEOTIDE SEQUENCE [LARGE SCALE GENOMIC DNA]</scope>
    <source>
        <strain evidence="2">DSM 11005</strain>
    </source>
</reference>
<protein>
    <submittedName>
        <fullName evidence="1">Uncharacterized protein</fullName>
    </submittedName>
</protein>
<proteinExistence type="predicted"/>
<dbReference type="OrthoDB" id="9798384at2"/>
<dbReference type="AlphaFoldDB" id="A0A1G6LHN3"/>
<evidence type="ECO:0000313" key="2">
    <source>
        <dbReference type="Proteomes" id="UP000198943"/>
    </source>
</evidence>
<accession>A0A1G6LHN3</accession>
<evidence type="ECO:0000313" key="1">
    <source>
        <dbReference type="EMBL" id="SDC42285.1"/>
    </source>
</evidence>
<name>A0A1G6LHN3_9FIRM</name>
<organism evidence="1 2">
    <name type="scientific">Succiniclasticum ruminis</name>
    <dbReference type="NCBI Taxonomy" id="40841"/>
    <lineage>
        <taxon>Bacteria</taxon>
        <taxon>Bacillati</taxon>
        <taxon>Bacillota</taxon>
        <taxon>Negativicutes</taxon>
        <taxon>Acidaminococcales</taxon>
        <taxon>Acidaminococcaceae</taxon>
        <taxon>Succiniclasticum</taxon>
    </lineage>
</organism>
<sequence>MKNSRIKQRKRVNPKYKDRVFKFIFGNPANKEWTLSLYNSVNGSNHSNPDDIRFNTIDDAVYMEMKNDVSFIILDEMNLWEHQSSFNPNMPMRFLSYGSRLYDNYIATSEYSRFSSRLQSLPKPNCICFYNGTAEQPERQVLKLSDAFGGEGDIEVRVTMLNINYGKNKDLMDTCRPLGEYAWLVDRVRHHQHVLRNFEAAVDAAIDEMPEDFVIRAFLLANRAGVKAMFLTEYDKEREFELLRREERREASRETECYVREEVAKDMLKKNYPLDAIKDISKLSEAAIRKLAKSIGVAVL</sequence>
<keyword evidence="2" id="KW-1185">Reference proteome</keyword>
<gene>
    <name evidence="1" type="ORF">SAMN04487864_10763</name>
</gene>
<dbReference type="RefSeq" id="WP_093730255.1">
    <property type="nucleotide sequence ID" value="NZ_FMYW01000007.1"/>
</dbReference>